<protein>
    <submittedName>
        <fullName evidence="2">Uncharacterized protein</fullName>
    </submittedName>
</protein>
<dbReference type="AlphaFoldDB" id="A0A1N7GWM5"/>
<gene>
    <name evidence="2" type="ORF">SAMN05421666_2157</name>
</gene>
<dbReference type="OrthoDB" id="7858246at2"/>
<name>A0A1N7GWM5_9RHOB</name>
<proteinExistence type="predicted"/>
<evidence type="ECO:0000313" key="2">
    <source>
        <dbReference type="EMBL" id="SIS16946.1"/>
    </source>
</evidence>
<evidence type="ECO:0000313" key="3">
    <source>
        <dbReference type="Proteomes" id="UP000186019"/>
    </source>
</evidence>
<accession>A0A1N7GWM5</accession>
<reference evidence="3" key="1">
    <citation type="submission" date="2017-01" db="EMBL/GenBank/DDBJ databases">
        <authorList>
            <person name="Varghese N."/>
            <person name="Submissions S."/>
        </authorList>
    </citation>
    <scope>NUCLEOTIDE SEQUENCE [LARGE SCALE GENOMIC DNA]</scope>
    <source>
        <strain evidence="3">DSM 29590</strain>
    </source>
</reference>
<dbReference type="RefSeq" id="WP_076533819.1">
    <property type="nucleotide sequence ID" value="NZ_FOAC01000005.1"/>
</dbReference>
<dbReference type="EMBL" id="FTNV01000002">
    <property type="protein sequence ID" value="SIS16946.1"/>
    <property type="molecule type" value="Genomic_DNA"/>
</dbReference>
<feature type="signal peptide" evidence="1">
    <location>
        <begin position="1"/>
        <end position="20"/>
    </location>
</feature>
<dbReference type="Proteomes" id="UP000186019">
    <property type="component" value="Unassembled WGS sequence"/>
</dbReference>
<organism evidence="2 3">
    <name type="scientific">Roseovarius nanhaiticus</name>
    <dbReference type="NCBI Taxonomy" id="573024"/>
    <lineage>
        <taxon>Bacteria</taxon>
        <taxon>Pseudomonadati</taxon>
        <taxon>Pseudomonadota</taxon>
        <taxon>Alphaproteobacteria</taxon>
        <taxon>Rhodobacterales</taxon>
        <taxon>Roseobacteraceae</taxon>
        <taxon>Roseovarius</taxon>
    </lineage>
</organism>
<sequence>MMKIVLLPACFVLASVHALAAQTISLDELKAQIEQKVSSEDEFRTLLNDPDPARSIAAMELMMASGDPGLERMAREFGVFSSDPVVRRLAIEAWLKSGPVLNITYDGSGTESAYFKSYFQNNKGSVDGDKRGFTSFPINGYDEANDCYVYAAGNACAMRITDVGPSVFLSDSWSPLTLGEDGYMRGQTNLYRVDEPIPIEIPVTD</sequence>
<keyword evidence="1" id="KW-0732">Signal</keyword>
<keyword evidence="3" id="KW-1185">Reference proteome</keyword>
<feature type="chain" id="PRO_5009942244" evidence="1">
    <location>
        <begin position="21"/>
        <end position="205"/>
    </location>
</feature>
<evidence type="ECO:0000256" key="1">
    <source>
        <dbReference type="SAM" id="SignalP"/>
    </source>
</evidence>